<organism evidence="6 7">
    <name type="scientific">Orchesella cincta</name>
    <name type="common">Springtail</name>
    <name type="synonym">Podura cincta</name>
    <dbReference type="NCBI Taxonomy" id="48709"/>
    <lineage>
        <taxon>Eukaryota</taxon>
        <taxon>Metazoa</taxon>
        <taxon>Ecdysozoa</taxon>
        <taxon>Arthropoda</taxon>
        <taxon>Hexapoda</taxon>
        <taxon>Collembola</taxon>
        <taxon>Entomobryomorpha</taxon>
        <taxon>Entomobryoidea</taxon>
        <taxon>Orchesellidae</taxon>
        <taxon>Orchesellinae</taxon>
        <taxon>Orchesella</taxon>
    </lineage>
</organism>
<keyword evidence="7" id="KW-1185">Reference proteome</keyword>
<dbReference type="PANTHER" id="PTHR12756">
    <property type="entry name" value="CYTOSOLIC CARBOXYPEPTIDASE"/>
    <property type="match status" value="1"/>
</dbReference>
<evidence type="ECO:0000313" key="7">
    <source>
        <dbReference type="Proteomes" id="UP000094527"/>
    </source>
</evidence>
<keyword evidence="6" id="KW-0645">Protease</keyword>
<dbReference type="Pfam" id="PF18027">
    <property type="entry name" value="Pepdidase_M14_N"/>
    <property type="match status" value="1"/>
</dbReference>
<evidence type="ECO:0000313" key="6">
    <source>
        <dbReference type="EMBL" id="ODM95105.1"/>
    </source>
</evidence>
<dbReference type="AlphaFoldDB" id="A0A1D2MQR4"/>
<dbReference type="EMBL" id="LJIJ01000711">
    <property type="protein sequence ID" value="ODM95105.1"/>
    <property type="molecule type" value="Genomic_DNA"/>
</dbReference>
<comment type="similarity">
    <text evidence="2 3">Belongs to the peptidase M14 family.</text>
</comment>
<gene>
    <name evidence="6" type="ORF">Ocin01_11573</name>
</gene>
<protein>
    <submittedName>
        <fullName evidence="6">Cytosolic carboxypeptidase 6</fullName>
    </submittedName>
</protein>
<dbReference type="InterPro" id="IPR040626">
    <property type="entry name" value="Pepdidase_M14_N"/>
</dbReference>
<dbReference type="InterPro" id="IPR050821">
    <property type="entry name" value="Cytosolic_carboxypeptidase"/>
</dbReference>
<comment type="caution">
    <text evidence="6">The sequence shown here is derived from an EMBL/GenBank/DDBJ whole genome shotgun (WGS) entry which is preliminary data.</text>
</comment>
<dbReference type="GO" id="GO:0004181">
    <property type="term" value="F:metallocarboxypeptidase activity"/>
    <property type="evidence" value="ECO:0007669"/>
    <property type="project" value="InterPro"/>
</dbReference>
<feature type="region of interest" description="Disordered" evidence="4">
    <location>
        <begin position="646"/>
        <end position="682"/>
    </location>
</feature>
<feature type="region of interest" description="Disordered" evidence="4">
    <location>
        <begin position="743"/>
        <end position="767"/>
    </location>
</feature>
<dbReference type="Gene3D" id="3.40.630.10">
    <property type="entry name" value="Zn peptidases"/>
    <property type="match status" value="1"/>
</dbReference>
<feature type="region of interest" description="Disordered" evidence="4">
    <location>
        <begin position="808"/>
        <end position="829"/>
    </location>
</feature>
<dbReference type="Gene3D" id="2.60.40.3120">
    <property type="match status" value="1"/>
</dbReference>
<keyword evidence="6" id="KW-0121">Carboxypeptidase</keyword>
<dbReference type="Pfam" id="PF00246">
    <property type="entry name" value="Peptidase_M14"/>
    <property type="match status" value="1"/>
</dbReference>
<feature type="region of interest" description="Disordered" evidence="4">
    <location>
        <begin position="458"/>
        <end position="627"/>
    </location>
</feature>
<dbReference type="Proteomes" id="UP000094527">
    <property type="component" value="Unassembled WGS sequence"/>
</dbReference>
<dbReference type="PROSITE" id="PS52035">
    <property type="entry name" value="PEPTIDASE_M14"/>
    <property type="match status" value="1"/>
</dbReference>
<dbReference type="CDD" id="cd06908">
    <property type="entry name" value="M14_AGBL4_like"/>
    <property type="match status" value="1"/>
</dbReference>
<feature type="compositionally biased region" description="Basic and acidic residues" evidence="4">
    <location>
        <begin position="653"/>
        <end position="666"/>
    </location>
</feature>
<dbReference type="GO" id="GO:0006508">
    <property type="term" value="P:proteolysis"/>
    <property type="evidence" value="ECO:0007669"/>
    <property type="project" value="InterPro"/>
</dbReference>
<dbReference type="OrthoDB" id="10253041at2759"/>
<feature type="compositionally biased region" description="Basic residues" evidence="4">
    <location>
        <begin position="474"/>
        <end position="489"/>
    </location>
</feature>
<evidence type="ECO:0000256" key="3">
    <source>
        <dbReference type="PROSITE-ProRule" id="PRU01379"/>
    </source>
</evidence>
<feature type="compositionally biased region" description="Low complexity" evidence="4">
    <location>
        <begin position="819"/>
        <end position="829"/>
    </location>
</feature>
<dbReference type="STRING" id="48709.A0A1D2MQR4"/>
<name>A0A1D2MQR4_ORCCI</name>
<evidence type="ECO:0000256" key="4">
    <source>
        <dbReference type="SAM" id="MobiDB-lite"/>
    </source>
</evidence>
<feature type="compositionally biased region" description="Basic and acidic residues" evidence="4">
    <location>
        <begin position="8"/>
        <end position="22"/>
    </location>
</feature>
<feature type="region of interest" description="Disordered" evidence="4">
    <location>
        <begin position="1"/>
        <end position="31"/>
    </location>
</feature>
<feature type="compositionally biased region" description="Basic residues" evidence="4">
    <location>
        <begin position="808"/>
        <end position="818"/>
    </location>
</feature>
<feature type="compositionally biased region" description="Low complexity" evidence="4">
    <location>
        <begin position="603"/>
        <end position="621"/>
    </location>
</feature>
<dbReference type="GO" id="GO:0008270">
    <property type="term" value="F:zinc ion binding"/>
    <property type="evidence" value="ECO:0007669"/>
    <property type="project" value="InterPro"/>
</dbReference>
<feature type="domain" description="Peptidase M14" evidence="5">
    <location>
        <begin position="176"/>
        <end position="446"/>
    </location>
</feature>
<feature type="compositionally biased region" description="Basic residues" evidence="4">
    <location>
        <begin position="574"/>
        <end position="583"/>
    </location>
</feature>
<dbReference type="OMA" id="FERHILF"/>
<dbReference type="PANTHER" id="PTHR12756:SF9">
    <property type="entry name" value="CYTOSOLIC CARBOXYPEPTIDASE 6"/>
    <property type="match status" value="1"/>
</dbReference>
<reference evidence="6 7" key="1">
    <citation type="journal article" date="2016" name="Genome Biol. Evol.">
        <title>Gene Family Evolution Reflects Adaptation to Soil Environmental Stressors in the Genome of the Collembolan Orchesella cincta.</title>
        <authorList>
            <person name="Faddeeva-Vakhrusheva A."/>
            <person name="Derks M.F."/>
            <person name="Anvar S.Y."/>
            <person name="Agamennone V."/>
            <person name="Suring W."/>
            <person name="Smit S."/>
            <person name="van Straalen N.M."/>
            <person name="Roelofs D."/>
        </authorList>
    </citation>
    <scope>NUCLEOTIDE SEQUENCE [LARGE SCALE GENOMIC DNA]</scope>
    <source>
        <tissue evidence="6">Mixed pool</tissue>
    </source>
</reference>
<sequence length="829" mass="93948">MDMEPWDPLDHPARIEVRRQESDDSDAEGGLGNVTRIVLRPPGHSGKAKRGHLCFDASYESGNLGRVDFISEYEYDLFIRPDTCNPRYRLWFNFVVDNVRADQRVIFNMVNLCKIKTLYRDGMTPLVKTTSRPKWQRLPGKYVYYHKSPEHRNHYILSFAFAFDREEDVYQFAFSFPYSYARCQAHLELIEQREFPYFRRETIGYSLQNRKLDVITIASPTVLAGKRPKVVVVLARSHPGESPTSYVAQGLMDFLLSNHPIAAAIRDHVIVKIVPMINPDGVYLGNFRCSLMGYDLNRQWNQISPWAHPTLSALRNYLIELDSSKTAELDMVIDLHAHTSLMSAFIHGNAYDDVYRFERHILFPKLLAHNADDYNASHTMYNRDPVKAGTARRHLCEILRSTVNVYTLEVSFFGYHQPVTNSVVSYNEDGYFRLGRNVVRTFFEYFRVTGVIPVSAATAAPSGSNQNQESEKKRVVRRKSRSRSRSRPKSKGDGAKASSPTQKTAISNGSNGDAWNTPRSSVSKDGTPERTVVKLNQLTAENKDSDSTDISSSDEDDATKNVKFNGARENAKRQQQHTKRASRGRLSMRSMVSKPPTSTARDSSASPPLSPKPSRSKLTPPQNSVTKPAFRTFDFSILHENYYSFPGTSNQRKSYDSYKRQRERVRAPRVTTGRKVGGGGILGVSVKSNIREDQTFSRNNRGNHSDTDTDTPCLTIIDFNLLLRKGLDGKTSLNERGWKGWSSGKVMMGNNKTNEPGFSRKQGRKEVRRRRAILLRGTITDCSPWEDTSSDSDSSLCPVSRGIGSYFIRKRKQTRSKSSKATFPSSFSS</sequence>
<dbReference type="InterPro" id="IPR000834">
    <property type="entry name" value="Peptidase_M14"/>
</dbReference>
<keyword evidence="6" id="KW-0378">Hydrolase</keyword>
<comment type="cofactor">
    <cofactor evidence="1">
        <name>Zn(2+)</name>
        <dbReference type="ChEBI" id="CHEBI:29105"/>
    </cofactor>
</comment>
<dbReference type="SUPFAM" id="SSF53187">
    <property type="entry name" value="Zn-dependent exopeptidases"/>
    <property type="match status" value="1"/>
</dbReference>
<accession>A0A1D2MQR4</accession>
<proteinExistence type="inferred from homology"/>
<evidence type="ECO:0000259" key="5">
    <source>
        <dbReference type="PROSITE" id="PS52035"/>
    </source>
</evidence>
<evidence type="ECO:0000256" key="2">
    <source>
        <dbReference type="ARBA" id="ARBA00005988"/>
    </source>
</evidence>
<evidence type="ECO:0000256" key="1">
    <source>
        <dbReference type="ARBA" id="ARBA00001947"/>
    </source>
</evidence>
<dbReference type="SMART" id="SM00631">
    <property type="entry name" value="Zn_pept"/>
    <property type="match status" value="1"/>
</dbReference>
<feature type="active site" description="Proton donor/acceptor" evidence="3">
    <location>
        <position position="409"/>
    </location>
</feature>
<feature type="compositionally biased region" description="Polar residues" evidence="4">
    <location>
        <begin position="498"/>
        <end position="524"/>
    </location>
</feature>